<dbReference type="Proteomes" id="UP001307849">
    <property type="component" value="Unassembled WGS sequence"/>
</dbReference>
<dbReference type="EMBL" id="JAVHJM010000005">
    <property type="protein sequence ID" value="KAK6514269.1"/>
    <property type="molecule type" value="Genomic_DNA"/>
</dbReference>
<gene>
    <name evidence="2" type="ORF">TWF506_008666</name>
</gene>
<feature type="compositionally biased region" description="Basic and acidic residues" evidence="1">
    <location>
        <begin position="380"/>
        <end position="393"/>
    </location>
</feature>
<accession>A0AAN8NWG6</accession>
<proteinExistence type="predicted"/>
<dbReference type="AlphaFoldDB" id="A0AAN8NWG6"/>
<evidence type="ECO:0000313" key="2">
    <source>
        <dbReference type="EMBL" id="KAK6514269.1"/>
    </source>
</evidence>
<evidence type="ECO:0000256" key="1">
    <source>
        <dbReference type="SAM" id="MobiDB-lite"/>
    </source>
</evidence>
<feature type="region of interest" description="Disordered" evidence="1">
    <location>
        <begin position="305"/>
        <end position="393"/>
    </location>
</feature>
<dbReference type="PANTHER" id="PTHR33488">
    <property type="entry name" value="ZGC:162509"/>
    <property type="match status" value="1"/>
</dbReference>
<name>A0AAN8NWG6_9PEZI</name>
<comment type="caution">
    <text evidence="2">The sequence shown here is derived from an EMBL/GenBank/DDBJ whole genome shotgun (WGS) entry which is preliminary data.</text>
</comment>
<reference evidence="2 3" key="1">
    <citation type="submission" date="2019-10" db="EMBL/GenBank/DDBJ databases">
        <authorList>
            <person name="Palmer J.M."/>
        </authorList>
    </citation>
    <scope>NUCLEOTIDE SEQUENCE [LARGE SCALE GENOMIC DNA]</scope>
    <source>
        <strain evidence="2 3">TWF506</strain>
    </source>
</reference>
<feature type="compositionally biased region" description="Basic and acidic residues" evidence="1">
    <location>
        <begin position="305"/>
        <end position="330"/>
    </location>
</feature>
<organism evidence="2 3">
    <name type="scientific">Arthrobotrys conoides</name>
    <dbReference type="NCBI Taxonomy" id="74498"/>
    <lineage>
        <taxon>Eukaryota</taxon>
        <taxon>Fungi</taxon>
        <taxon>Dikarya</taxon>
        <taxon>Ascomycota</taxon>
        <taxon>Pezizomycotina</taxon>
        <taxon>Orbiliomycetes</taxon>
        <taxon>Orbiliales</taxon>
        <taxon>Orbiliaceae</taxon>
        <taxon>Arthrobotrys</taxon>
    </lineage>
</organism>
<evidence type="ECO:0000313" key="3">
    <source>
        <dbReference type="Proteomes" id="UP001307849"/>
    </source>
</evidence>
<sequence length="861" mass="93931">MTSGTEVGPALTEEQKYALKVMAEEETKRKSTVSTIVQDIKCSEFFKENWDVLLIAAPSAIEILGNLNAVAATKWAVQTKIVQPKDGFEHLTNQPDGMNYLQAALADLSNQSEESFSVARMKMFSVTQDSDAVAGVVIAIINALKDPDAPMDEIYLFLDDLTTAANNCKSHALAVQTSMSEFKEMAAELYVACKAESADIQTQHAKAATKKELADKEVKAREEQEKLAKEHMDKMGKQMDDAQKTFKETLDKMPTGMDLVGQQILMGLGEALGNALTIGASVAANAAATAVNPAGTASKIIGDLKEIQKDNDPRSKKSKSKKETTTKGKSTEGTQAPAQEEPAETKDTSSGVLASLTKTFVRRAKPKEDESGAKSTPPAKDAKTSDEKDAAKKPADISYGNWDLSGKFLKDDPALTVIAGVKGALDSIREVIVGSPKGINWDAAKPPADTKDGTVSLLATNSHTLGRLRKDFRPKADGLASKLTIAIINEGIQIVDELEAEYEKSFTIGSGEKVDRKSDVYKDWDDRTAHLVYIATTLTSATNSQPGNPIGGASSLFAPPAQTPEEKIAAMEHKTAVADATVRLASAKLKATQEAYQTSLTTYQESANRVLDIQDNLMKTRLEIESLKVQQLTLEGIKVVLVRCIAFLEDLKIKIDSLVQFFHRLAEVIRVCIQFQVDPFKKRIELYGKKNDKAVFYEQYMRDTIFKFALQILAKFSLFRDVAKMYIAVDEAAIKPGLILVNEVGSLEAAPGKTEDQIFELRKKRMKEYSQDAQATVKTVVQKQQQLILSTLQSRVSGISESLARFPVKYHPDEKATKAIQGGAELTKATNAEEVKKTTSRSNVSKVMSKGSLDIGDVSEF</sequence>
<dbReference type="PANTHER" id="PTHR33488:SF2">
    <property type="entry name" value="EARLY ENDOSOME ANTIGEN 1-LIKE"/>
    <property type="match status" value="1"/>
</dbReference>
<protein>
    <submittedName>
        <fullName evidence="2">Uncharacterized protein</fullName>
    </submittedName>
</protein>
<feature type="compositionally biased region" description="Polar residues" evidence="1">
    <location>
        <begin position="348"/>
        <end position="358"/>
    </location>
</feature>
<keyword evidence="3" id="KW-1185">Reference proteome</keyword>